<protein>
    <submittedName>
        <fullName evidence="4">Metallophosphoesterase</fullName>
    </submittedName>
</protein>
<evidence type="ECO:0000259" key="3">
    <source>
        <dbReference type="Pfam" id="PF00149"/>
    </source>
</evidence>
<dbReference type="AlphaFoldDB" id="F4H3G0"/>
<feature type="signal peptide" evidence="2">
    <location>
        <begin position="1"/>
        <end position="20"/>
    </location>
</feature>
<gene>
    <name evidence="4" type="ordered locus">Celf_2378</name>
</gene>
<dbReference type="KEGG" id="cfi:Celf_2378"/>
<evidence type="ECO:0000313" key="4">
    <source>
        <dbReference type="EMBL" id="AEE46505.1"/>
    </source>
</evidence>
<evidence type="ECO:0000256" key="1">
    <source>
        <dbReference type="SAM" id="MobiDB-lite"/>
    </source>
</evidence>
<dbReference type="STRING" id="590998.Celf_2378"/>
<dbReference type="eggNOG" id="COG1408">
    <property type="taxonomic scope" value="Bacteria"/>
</dbReference>
<dbReference type="Pfam" id="PF00149">
    <property type="entry name" value="Metallophos"/>
    <property type="match status" value="1"/>
</dbReference>
<feature type="chain" id="PRO_5003315468" evidence="2">
    <location>
        <begin position="21"/>
        <end position="524"/>
    </location>
</feature>
<name>F4H3G0_CELFA</name>
<organism evidence="4 5">
    <name type="scientific">Cellulomonas fimi (strain ATCC 484 / DSM 20113 / JCM 1341 / CCUG 24087 / LMG 16345 / NBRC 15513 / NCIMB 8980 / NCTC 7547 / NRS-133)</name>
    <dbReference type="NCBI Taxonomy" id="590998"/>
    <lineage>
        <taxon>Bacteria</taxon>
        <taxon>Bacillati</taxon>
        <taxon>Actinomycetota</taxon>
        <taxon>Actinomycetes</taxon>
        <taxon>Micrococcales</taxon>
        <taxon>Cellulomonadaceae</taxon>
        <taxon>Cellulomonas</taxon>
    </lineage>
</organism>
<evidence type="ECO:0000256" key="2">
    <source>
        <dbReference type="SAM" id="SignalP"/>
    </source>
</evidence>
<accession>F4H3G0</accession>
<evidence type="ECO:0000313" key="5">
    <source>
        <dbReference type="Proteomes" id="UP000008460"/>
    </source>
</evidence>
<dbReference type="InterPro" id="IPR029052">
    <property type="entry name" value="Metallo-depent_PP-like"/>
</dbReference>
<dbReference type="HOGENOM" id="CLU_477102_0_0_11"/>
<sequence length="524" mass="54219">MLLALLAALVVGVTTASVEASLGPHEARYDVTTDDTVTIDLGPVGTLQIDSPLPLTLGLRVTVQEIPAAVTELDEATTLQALSGDLRSYLAFFSAPQAAVEDVARALVLDALGRSAVTFALLVAGWWAGRWVLGRSRRTELASAVAPHRRAIAGGAVAVLVGGTVLTASVGERDQPTASRPASAVFDGTPLEGARVTGRLGGVIDTYGGYVVDAYRENTAFYARAGASLDEAWDATQPVLDAQDERVAPSPSSTASQEPARDAPEPVVLLVVSDLHCNVGMAPLIAAAVRRSGADVVLDAGDTTMNGTGVEQYCVTTFARAVPDGVQLVTSPGNHDSAETSAVYARAGARVLDGEVVEVAGLRVLGDHDPAQTRVGSGTTAGAESPQDVAERLVETACDDEDGVDLLLVHTPRVGRAALDSGCVPAQVSGHMHVRGGPAVVGQGVQYVSSSTAGATLGEPTVGPLNGTAEMTVLRWDPDARRVVDYQLVQVRPDGSASVSPRLQWPVPREPDRPRGGANHPSPM</sequence>
<proteinExistence type="predicted"/>
<reference evidence="4 5" key="1">
    <citation type="submission" date="2011-04" db="EMBL/GenBank/DDBJ databases">
        <title>Complete sequence of Cellulomonas fimi ATCC 484.</title>
        <authorList>
            <consortium name="US DOE Joint Genome Institute"/>
            <person name="Lucas S."/>
            <person name="Han J."/>
            <person name="Lapidus A."/>
            <person name="Cheng J.-F."/>
            <person name="Goodwin L."/>
            <person name="Pitluck S."/>
            <person name="Peters L."/>
            <person name="Chertkov O."/>
            <person name="Detter J.C."/>
            <person name="Han C."/>
            <person name="Tapia R."/>
            <person name="Land M."/>
            <person name="Hauser L."/>
            <person name="Kyrpides N."/>
            <person name="Ivanova N."/>
            <person name="Ovchinnikova G."/>
            <person name="Pagani I."/>
            <person name="Mead D."/>
            <person name="Brumm P."/>
            <person name="Woyke T."/>
        </authorList>
    </citation>
    <scope>NUCLEOTIDE SEQUENCE [LARGE SCALE GENOMIC DNA]</scope>
    <source>
        <strain evidence="5">ATCC 484 / DSM 20113 / JCM 1341 / NBRC 15513 / NCIMB 8980 / NCTC 7547</strain>
    </source>
</reference>
<feature type="region of interest" description="Disordered" evidence="1">
    <location>
        <begin position="495"/>
        <end position="524"/>
    </location>
</feature>
<dbReference type="Gene3D" id="3.60.21.10">
    <property type="match status" value="1"/>
</dbReference>
<keyword evidence="5" id="KW-1185">Reference proteome</keyword>
<feature type="domain" description="Calcineurin-like phosphoesterase" evidence="3">
    <location>
        <begin position="269"/>
        <end position="434"/>
    </location>
</feature>
<dbReference type="Proteomes" id="UP000008460">
    <property type="component" value="Chromosome"/>
</dbReference>
<feature type="region of interest" description="Disordered" evidence="1">
    <location>
        <begin position="244"/>
        <end position="263"/>
    </location>
</feature>
<dbReference type="SUPFAM" id="SSF56300">
    <property type="entry name" value="Metallo-dependent phosphatases"/>
    <property type="match status" value="1"/>
</dbReference>
<dbReference type="EMBL" id="CP002666">
    <property type="protein sequence ID" value="AEE46505.1"/>
    <property type="molecule type" value="Genomic_DNA"/>
</dbReference>
<dbReference type="GO" id="GO:0016787">
    <property type="term" value="F:hydrolase activity"/>
    <property type="evidence" value="ECO:0007669"/>
    <property type="project" value="InterPro"/>
</dbReference>
<dbReference type="InterPro" id="IPR004843">
    <property type="entry name" value="Calcineurin-like_PHP"/>
</dbReference>
<keyword evidence="2" id="KW-0732">Signal</keyword>